<dbReference type="PANTHER" id="PTHR19328">
    <property type="entry name" value="HEDGEHOG-INTERACTING PROTEIN"/>
    <property type="match status" value="1"/>
</dbReference>
<dbReference type="PROSITE" id="PS51175">
    <property type="entry name" value="CBM6"/>
    <property type="match status" value="1"/>
</dbReference>
<dbReference type="SMART" id="SM00606">
    <property type="entry name" value="CBD_IV"/>
    <property type="match status" value="1"/>
</dbReference>
<dbReference type="InterPro" id="IPR005084">
    <property type="entry name" value="CBM6"/>
</dbReference>
<feature type="compositionally biased region" description="Low complexity" evidence="2">
    <location>
        <begin position="269"/>
        <end position="280"/>
    </location>
</feature>
<keyword evidence="3" id="KW-0812">Transmembrane</keyword>
<sequence precursor="true">MSTPAPGNVMTGLILRKFIYNKGPSEPPMKRSTIALIAVLCMAMVALTVAAIPTGTSSPSGNVTSTEHLFHPFTGTPSAIPGMIEAENYDTGGQGIAWFDRTPGNEGGAYRQDDVDIETGGSGHVVAFVKSSEWLIYTVDVQESGKYLATFHASSPWAEREVWVWVDGVLEAQVKVPDTKSFDIYEDATANISLTAGSHYIRLQFVGDSQNLDYMALAMAQGSGGTESTPTPTIIPTLTPTSTPEGNVTPTPTGNVTPTPTSDGGGGNVTPTPTGNVTPTLVTNTTDLTNQNSSEAATSTANLSTTMLKAPTVPIGLQRIAGNFTSPLFVANPDDGSSRLFLVDQNGYVKIFYMNGTVIDQPFLDVRDRMVNLSSAYDERGLLSIAFHPNFSTNGKVYAYYSAPLRAGADPAWSCTNRLSEFQVSPDNPNQVNMSSERILLEIDKPYENHNGGILLFGPTDHYLYLTLGDGGGADDTGMGHTPGIGNSQDLTTLLGKVIRIDVDTTSPGKEYGIPADNPFLSNATIRPEIYAYGFRNPAFATFDSGGSNRMFIAMAGQNLFESAQVIYKGGAYPWNIREGTHSFDPANDTEVPNTSSRITSYSGQPLIGPVVELGHDVGNVIVGGIVYRGSILSSLQGSYIFGTWSNSFSTGNGTLLVATPPAGLDLTTLPDDAANLTAAENTMWTTSEMTVANNANGRINAFIRGMYENADHEVLVLINQNGGPGITPQNSGEVWKMVPANTSGLVPIGNASAESTPTTTTTVTTTSVTTTATTPASLNTSINLTAQNLAFNQSTITVPAGAQVTVTFNNMDSGMPHNFALYTDSSAATTIFKGSVITGPATTTYTFTAPSTPGTYFFRCDVHPTLMFGQFIVQ</sequence>
<evidence type="ECO:0000256" key="1">
    <source>
        <dbReference type="ARBA" id="ARBA00022729"/>
    </source>
</evidence>
<dbReference type="Gene3D" id="2.120.10.30">
    <property type="entry name" value="TolB, C-terminal domain"/>
    <property type="match status" value="1"/>
</dbReference>
<evidence type="ECO:0000256" key="2">
    <source>
        <dbReference type="SAM" id="MobiDB-lite"/>
    </source>
</evidence>
<dbReference type="CDD" id="cd04080">
    <property type="entry name" value="CBM6_cellulase-like"/>
    <property type="match status" value="1"/>
</dbReference>
<proteinExistence type="predicted"/>
<dbReference type="InterPro" id="IPR011042">
    <property type="entry name" value="6-blade_b-propeller_TolB-like"/>
</dbReference>
<keyword evidence="3" id="KW-1133">Transmembrane helix</keyword>
<dbReference type="KEGG" id="mpl:Mpal_0675"/>
<dbReference type="EMBL" id="CP001338">
    <property type="protein sequence ID" value="ACL16042.1"/>
    <property type="molecule type" value="Genomic_DNA"/>
</dbReference>
<dbReference type="InterPro" id="IPR008972">
    <property type="entry name" value="Cupredoxin"/>
</dbReference>
<evidence type="ECO:0000313" key="6">
    <source>
        <dbReference type="Proteomes" id="UP000002457"/>
    </source>
</evidence>
<dbReference type="SUPFAM" id="SSF49503">
    <property type="entry name" value="Cupredoxins"/>
    <property type="match status" value="1"/>
</dbReference>
<dbReference type="PANTHER" id="PTHR19328:SF75">
    <property type="entry name" value="ALDOSE SUGAR DEHYDROGENASE YLII"/>
    <property type="match status" value="1"/>
</dbReference>
<dbReference type="HOGENOM" id="CLU_012344_4_0_2"/>
<dbReference type="InterPro" id="IPR006584">
    <property type="entry name" value="Cellulose-bd_IV"/>
</dbReference>
<dbReference type="eggNOG" id="arCOG02796">
    <property type="taxonomic scope" value="Archaea"/>
</dbReference>
<evidence type="ECO:0000313" key="5">
    <source>
        <dbReference type="EMBL" id="ACL16042.1"/>
    </source>
</evidence>
<evidence type="ECO:0000259" key="4">
    <source>
        <dbReference type="PROSITE" id="PS51175"/>
    </source>
</evidence>
<dbReference type="InterPro" id="IPR008979">
    <property type="entry name" value="Galactose-bd-like_sf"/>
</dbReference>
<dbReference type="STRING" id="521011.Mpal_0675"/>
<dbReference type="CAZy" id="CBM6">
    <property type="family name" value="Carbohydrate-Binding Module Family 6"/>
</dbReference>
<dbReference type="Gene3D" id="2.60.120.260">
    <property type="entry name" value="Galactose-binding domain-like"/>
    <property type="match status" value="1"/>
</dbReference>
<dbReference type="InterPro" id="IPR012938">
    <property type="entry name" value="Glc/Sorbosone_DH"/>
</dbReference>
<dbReference type="InterPro" id="IPR011041">
    <property type="entry name" value="Quinoprot_gluc/sorb_DH_b-prop"/>
</dbReference>
<keyword evidence="6" id="KW-1185">Reference proteome</keyword>
<dbReference type="GO" id="GO:0030246">
    <property type="term" value="F:carbohydrate binding"/>
    <property type="evidence" value="ECO:0007669"/>
    <property type="project" value="InterPro"/>
</dbReference>
<gene>
    <name evidence="5" type="ordered locus">Mpal_0675</name>
</gene>
<feature type="domain" description="CBM6" evidence="4">
    <location>
        <begin position="82"/>
        <end position="218"/>
    </location>
</feature>
<protein>
    <submittedName>
        <fullName evidence="5">Carbohydrate binding family 6</fullName>
    </submittedName>
</protein>
<dbReference type="SUPFAM" id="SSF50952">
    <property type="entry name" value="Soluble quinoprotein glucose dehydrogenase"/>
    <property type="match status" value="1"/>
</dbReference>
<feature type="region of interest" description="Disordered" evidence="2">
    <location>
        <begin position="238"/>
        <end position="280"/>
    </location>
</feature>
<dbReference type="InterPro" id="IPR028096">
    <property type="entry name" value="EfeO_Cupredoxin"/>
</dbReference>
<name>B8GFJ4_METPE</name>
<dbReference type="Pfam" id="PF03422">
    <property type="entry name" value="CBM_6"/>
    <property type="match status" value="1"/>
</dbReference>
<keyword evidence="3" id="KW-0472">Membrane</keyword>
<keyword evidence="1" id="KW-0732">Signal</keyword>
<feature type="transmembrane region" description="Helical" evidence="3">
    <location>
        <begin position="34"/>
        <end position="52"/>
    </location>
</feature>
<dbReference type="Pfam" id="PF07995">
    <property type="entry name" value="GSDH"/>
    <property type="match status" value="1"/>
</dbReference>
<evidence type="ECO:0000256" key="3">
    <source>
        <dbReference type="SAM" id="Phobius"/>
    </source>
</evidence>
<dbReference type="Pfam" id="PF13473">
    <property type="entry name" value="Cupredoxin_1"/>
    <property type="match status" value="1"/>
</dbReference>
<accession>B8GFJ4</accession>
<dbReference type="eggNOG" id="arCOG03441">
    <property type="taxonomic scope" value="Archaea"/>
</dbReference>
<dbReference type="Proteomes" id="UP000002457">
    <property type="component" value="Chromosome"/>
</dbReference>
<dbReference type="AlphaFoldDB" id="B8GFJ4"/>
<dbReference type="SUPFAM" id="SSF49785">
    <property type="entry name" value="Galactose-binding domain-like"/>
    <property type="match status" value="1"/>
</dbReference>
<reference evidence="5 6" key="1">
    <citation type="journal article" date="2015" name="Genome Announc.">
        <title>Complete Genome Sequence of Methanosphaerula palustris E1-9CT, a Hydrogenotrophic Methanogen Isolated from a Minerotrophic Fen Peatland.</title>
        <authorList>
            <person name="Cadillo-Quiroz H."/>
            <person name="Browne P."/>
            <person name="Kyrpides N."/>
            <person name="Woyke T."/>
            <person name="Goodwin L."/>
            <person name="Detter C."/>
            <person name="Yavitt J.B."/>
            <person name="Zinder S.H."/>
        </authorList>
    </citation>
    <scope>NUCLEOTIDE SEQUENCE [LARGE SCALE GENOMIC DNA]</scope>
    <source>
        <strain evidence="6">ATCC BAA-1556 / DSM 19958 / E1-9c</strain>
    </source>
</reference>
<feature type="compositionally biased region" description="Low complexity" evidence="2">
    <location>
        <begin position="238"/>
        <end position="261"/>
    </location>
</feature>
<organism evidence="5 6">
    <name type="scientific">Methanosphaerula palustris (strain ATCC BAA-1556 / DSM 19958 / E1-9c)</name>
    <dbReference type="NCBI Taxonomy" id="521011"/>
    <lineage>
        <taxon>Archaea</taxon>
        <taxon>Methanobacteriati</taxon>
        <taxon>Methanobacteriota</taxon>
        <taxon>Stenosarchaea group</taxon>
        <taxon>Methanomicrobia</taxon>
        <taxon>Methanomicrobiales</taxon>
        <taxon>Methanoregulaceae</taxon>
        <taxon>Methanosphaerula</taxon>
    </lineage>
</organism>
<dbReference type="Gene3D" id="2.60.40.420">
    <property type="entry name" value="Cupredoxins - blue copper proteins"/>
    <property type="match status" value="1"/>
</dbReference>